<dbReference type="OrthoDB" id="7475655at2"/>
<dbReference type="Proteomes" id="UP000221168">
    <property type="component" value="Unassembled WGS sequence"/>
</dbReference>
<dbReference type="EMBL" id="PDVP01000030">
    <property type="protein sequence ID" value="PHP64633.1"/>
    <property type="molecule type" value="Genomic_DNA"/>
</dbReference>
<protein>
    <submittedName>
        <fullName evidence="1">Uncharacterized protein</fullName>
    </submittedName>
</protein>
<sequence length="104" mass="10951">MLTDGSASNSEPDPALINLILRAQAYLSALTDGASRSMADIARAHGTTPSEISRILPLAFLSPGITAQIVSGKHPAGLTAQRLSRLPDLPLSWSAQDELLTRFG</sequence>
<evidence type="ECO:0000313" key="1">
    <source>
        <dbReference type="EMBL" id="PHP64633.1"/>
    </source>
</evidence>
<dbReference type="SUPFAM" id="SSF109709">
    <property type="entry name" value="KorB DNA-binding domain-like"/>
    <property type="match status" value="1"/>
</dbReference>
<keyword evidence="2" id="KW-1185">Reference proteome</keyword>
<name>A0A2G1QGI7_9HYPH</name>
<comment type="caution">
    <text evidence="1">The sequence shown here is derived from an EMBL/GenBank/DDBJ whole genome shotgun (WGS) entry which is preliminary data.</text>
</comment>
<accession>A0A2G1QGI7</accession>
<organism evidence="1 2">
    <name type="scientific">Zhengella mangrovi</name>
    <dbReference type="NCBI Taxonomy" id="1982044"/>
    <lineage>
        <taxon>Bacteria</taxon>
        <taxon>Pseudomonadati</taxon>
        <taxon>Pseudomonadota</taxon>
        <taxon>Alphaproteobacteria</taxon>
        <taxon>Hyphomicrobiales</taxon>
        <taxon>Notoacmeibacteraceae</taxon>
        <taxon>Zhengella</taxon>
    </lineage>
</organism>
<proteinExistence type="predicted"/>
<dbReference type="Gene3D" id="1.10.10.2830">
    <property type="match status" value="1"/>
</dbReference>
<dbReference type="RefSeq" id="WP_099308781.1">
    <property type="nucleotide sequence ID" value="NZ_PDVP01000030.1"/>
</dbReference>
<reference evidence="1 2" key="1">
    <citation type="submission" date="2017-10" db="EMBL/GenBank/DDBJ databases">
        <title>Sedimentibacterium mangrovi gen. nov., sp. nov., a novel member of family Phyllobacteriacea isolated from mangrove sediment.</title>
        <authorList>
            <person name="Liao H."/>
            <person name="Tian Y."/>
        </authorList>
    </citation>
    <scope>NUCLEOTIDE SEQUENCE [LARGE SCALE GENOMIC DNA]</scope>
    <source>
        <strain evidence="1 2">X9-2-2</strain>
    </source>
</reference>
<evidence type="ECO:0000313" key="2">
    <source>
        <dbReference type="Proteomes" id="UP000221168"/>
    </source>
</evidence>
<dbReference type="AlphaFoldDB" id="A0A2G1QGI7"/>
<gene>
    <name evidence="1" type="ORF">CSC94_23320</name>
</gene>